<feature type="compositionally biased region" description="Low complexity" evidence="10">
    <location>
        <begin position="225"/>
        <end position="252"/>
    </location>
</feature>
<evidence type="ECO:0000256" key="2">
    <source>
        <dbReference type="ARBA" id="ARBA00007560"/>
    </source>
</evidence>
<evidence type="ECO:0000256" key="1">
    <source>
        <dbReference type="ARBA" id="ARBA00004123"/>
    </source>
</evidence>
<keyword evidence="5" id="KW-0479">Metal-binding</keyword>
<comment type="subcellular location">
    <subcellularLocation>
        <location evidence="1">Nucleus</location>
    </subcellularLocation>
</comment>
<sequence length="651" mass="73264">NCLRTISRLVSATAASGFSSAPRFASVVNCRVNQCQRNRWLSTVNMSGNNSASATTSSKQKYQPDFVPIYFILRDGSKVRVDCRVGDNLLDIIIDQNVDIDGFGACGGTLSCSTCHLIFDKANYDSLPNKVTEEEQDMLDMAYELSDTSRLGCQIVVTPDMQDWVIKVPNDVADARILPQIGFRRLLPARAGSAPRLHGATPPVLLATSSYNVRDPKKKERKNRSSIGGSSSRSSLGASPAPSSASSGGQASQRKQESGLICRVRYCNSLPDIPFDPKFLAYPFETGRFVKYNTTSLEKEYKHELLTELDLGIDIDLVNPDTYQTSLVAKPDPEDEALVADETGPGGLHQRASRHDRMKASWLRKTEYISNEANRQNQVFSDKIESKINLKNKVFSEAEDIYKTKEKQIEAIEKTFEATKRPVEEHYSRRGVHAVQVMPLLPDFQLWQHPCAQVIFDTDPTPKDQSGLSDDVTQAMIRGMVDESGDQFVAYFLPTRETRAKRKRDQEAGLPYVAEDVYEYELNREYNWNVKNKSMKGYDENYFFVFREGGVYYNELETRVRLSKRRKIGMPGGAPTTKTKLVVRHRDFNPAELADRTARLAALEPAEEVEEDDDDEEEEEGEAANDDEEEEEELMEEGADEEEEDIPPADE</sequence>
<dbReference type="GO" id="GO:0051537">
    <property type="term" value="F:2 iron, 2 sulfur cluster binding"/>
    <property type="evidence" value="ECO:0007669"/>
    <property type="project" value="UniProtKB-KW"/>
</dbReference>
<feature type="compositionally biased region" description="Acidic residues" evidence="10">
    <location>
        <begin position="605"/>
        <end position="651"/>
    </location>
</feature>
<evidence type="ECO:0000256" key="9">
    <source>
        <dbReference type="ARBA" id="ARBA00034078"/>
    </source>
</evidence>
<dbReference type="InterPro" id="IPR007133">
    <property type="entry name" value="RNA_pol_II-assoc_Paf1"/>
</dbReference>
<dbReference type="InterPro" id="IPR001055">
    <property type="entry name" value="Adrenodoxin-like"/>
</dbReference>
<dbReference type="PRINTS" id="PR00355">
    <property type="entry name" value="ADRENODOXIN"/>
</dbReference>
<feature type="region of interest" description="Disordered" evidence="10">
    <location>
        <begin position="208"/>
        <end position="254"/>
    </location>
</feature>
<organism evidence="12 13">
    <name type="scientific">Macrostomum lignano</name>
    <dbReference type="NCBI Taxonomy" id="282301"/>
    <lineage>
        <taxon>Eukaryota</taxon>
        <taxon>Metazoa</taxon>
        <taxon>Spiralia</taxon>
        <taxon>Lophotrochozoa</taxon>
        <taxon>Platyhelminthes</taxon>
        <taxon>Rhabditophora</taxon>
        <taxon>Macrostomorpha</taxon>
        <taxon>Macrostomida</taxon>
        <taxon>Macrostomidae</taxon>
        <taxon>Macrostomum</taxon>
    </lineage>
</organism>
<comment type="cofactor">
    <cofactor evidence="9">
        <name>[2Fe-2S] cluster</name>
        <dbReference type="ChEBI" id="CHEBI:190135"/>
    </cofactor>
</comment>
<dbReference type="Pfam" id="PF03985">
    <property type="entry name" value="Paf1"/>
    <property type="match status" value="1"/>
</dbReference>
<evidence type="ECO:0000256" key="7">
    <source>
        <dbReference type="ARBA" id="ARBA00023014"/>
    </source>
</evidence>
<evidence type="ECO:0000256" key="8">
    <source>
        <dbReference type="ARBA" id="ARBA00023242"/>
    </source>
</evidence>
<dbReference type="InterPro" id="IPR018298">
    <property type="entry name" value="Adrenodoxin_Fe-S_BS"/>
</dbReference>
<dbReference type="GO" id="GO:0016593">
    <property type="term" value="C:Cdc73/Paf1 complex"/>
    <property type="evidence" value="ECO:0007669"/>
    <property type="project" value="InterPro"/>
</dbReference>
<keyword evidence="12" id="KW-1185">Reference proteome</keyword>
<dbReference type="Pfam" id="PF00111">
    <property type="entry name" value="Fer2"/>
    <property type="match status" value="1"/>
</dbReference>
<evidence type="ECO:0000259" key="11">
    <source>
        <dbReference type="PROSITE" id="PS51085"/>
    </source>
</evidence>
<protein>
    <recommendedName>
        <fullName evidence="3">RNA polymerase II-associated factor 1 homolog</fullName>
    </recommendedName>
</protein>
<comment type="similarity">
    <text evidence="2">Belongs to the PAF1 family.</text>
</comment>
<dbReference type="WBParaSite" id="maker-uti_cns_0008443-snap-gene-0.2-mRNA-1">
    <property type="protein sequence ID" value="maker-uti_cns_0008443-snap-gene-0.2-mRNA-1"/>
    <property type="gene ID" value="maker-uti_cns_0008443-snap-gene-0.2"/>
</dbReference>
<dbReference type="InterPro" id="IPR012675">
    <property type="entry name" value="Beta-grasp_dom_sf"/>
</dbReference>
<evidence type="ECO:0000256" key="3">
    <source>
        <dbReference type="ARBA" id="ARBA00020462"/>
    </source>
</evidence>
<dbReference type="AlphaFoldDB" id="A0A1I8HXB9"/>
<evidence type="ECO:0000256" key="6">
    <source>
        <dbReference type="ARBA" id="ARBA00023004"/>
    </source>
</evidence>
<dbReference type="InterPro" id="IPR036010">
    <property type="entry name" value="2Fe-2S_ferredoxin-like_sf"/>
</dbReference>
<dbReference type="PROSITE" id="PS51085">
    <property type="entry name" value="2FE2S_FER_2"/>
    <property type="match status" value="1"/>
</dbReference>
<keyword evidence="4" id="KW-0001">2Fe-2S</keyword>
<dbReference type="GO" id="GO:0046872">
    <property type="term" value="F:metal ion binding"/>
    <property type="evidence" value="ECO:0007669"/>
    <property type="project" value="UniProtKB-KW"/>
</dbReference>
<evidence type="ECO:0000256" key="5">
    <source>
        <dbReference type="ARBA" id="ARBA00022723"/>
    </source>
</evidence>
<proteinExistence type="inferred from homology"/>
<dbReference type="GO" id="GO:0003682">
    <property type="term" value="F:chromatin binding"/>
    <property type="evidence" value="ECO:0007669"/>
    <property type="project" value="TreeGrafter"/>
</dbReference>
<name>A0A1I8HXB9_9PLAT</name>
<evidence type="ECO:0000256" key="10">
    <source>
        <dbReference type="SAM" id="MobiDB-lite"/>
    </source>
</evidence>
<dbReference type="GO" id="GO:0000993">
    <property type="term" value="F:RNA polymerase II complex binding"/>
    <property type="evidence" value="ECO:0007669"/>
    <property type="project" value="TreeGrafter"/>
</dbReference>
<evidence type="ECO:0000256" key="4">
    <source>
        <dbReference type="ARBA" id="ARBA00022714"/>
    </source>
</evidence>
<keyword evidence="7" id="KW-0411">Iron-sulfur</keyword>
<dbReference type="GO" id="GO:0006368">
    <property type="term" value="P:transcription elongation by RNA polymerase II"/>
    <property type="evidence" value="ECO:0007669"/>
    <property type="project" value="InterPro"/>
</dbReference>
<dbReference type="CDD" id="cd00207">
    <property type="entry name" value="fer2"/>
    <property type="match status" value="1"/>
</dbReference>
<dbReference type="PANTHER" id="PTHR23188">
    <property type="entry name" value="RNA POLYMERASE II-ASSOCIATED FACTOR 1 HOMOLOG"/>
    <property type="match status" value="1"/>
</dbReference>
<dbReference type="Gene3D" id="3.10.20.30">
    <property type="match status" value="1"/>
</dbReference>
<evidence type="ECO:0000313" key="12">
    <source>
        <dbReference type="Proteomes" id="UP000095280"/>
    </source>
</evidence>
<keyword evidence="8" id="KW-0539">Nucleus</keyword>
<keyword evidence="6" id="KW-0408">Iron</keyword>
<dbReference type="InterPro" id="IPR001041">
    <property type="entry name" value="2Fe-2S_ferredoxin-type"/>
</dbReference>
<feature type="domain" description="2Fe-2S ferredoxin-type" evidence="11">
    <location>
        <begin position="67"/>
        <end position="172"/>
    </location>
</feature>
<dbReference type="PROSITE" id="PS00814">
    <property type="entry name" value="ADX"/>
    <property type="match status" value="1"/>
</dbReference>
<dbReference type="Proteomes" id="UP000095280">
    <property type="component" value="Unplaced"/>
</dbReference>
<feature type="region of interest" description="Disordered" evidence="10">
    <location>
        <begin position="601"/>
        <end position="651"/>
    </location>
</feature>
<dbReference type="PANTHER" id="PTHR23188:SF12">
    <property type="entry name" value="RNA POLYMERASE II-ASSOCIATED FACTOR 1 HOMOLOG"/>
    <property type="match status" value="1"/>
</dbReference>
<dbReference type="GO" id="GO:0140647">
    <property type="term" value="P:P450-containing electron transport chain"/>
    <property type="evidence" value="ECO:0007669"/>
    <property type="project" value="InterPro"/>
</dbReference>
<reference evidence="13" key="1">
    <citation type="submission" date="2016-11" db="UniProtKB">
        <authorList>
            <consortium name="WormBaseParasite"/>
        </authorList>
    </citation>
    <scope>IDENTIFICATION</scope>
</reference>
<evidence type="ECO:0000313" key="13">
    <source>
        <dbReference type="WBParaSite" id="maker-uti_cns_0008443-snap-gene-0.2-mRNA-1"/>
    </source>
</evidence>
<dbReference type="SUPFAM" id="SSF54292">
    <property type="entry name" value="2Fe-2S ferredoxin-like"/>
    <property type="match status" value="1"/>
</dbReference>
<accession>A0A1I8HXB9</accession>